<sequence length="141" mass="16307">MFLHSEVLITLIFLLHEFLLPLILVTLLYIVNIVFLSKQTMNYVGLWKASILVVNIIALCLSILVVLLPMVVYTFMSFGTGISMAEIEWNFEMVQFILMAFGVFIYFIVANIVLTILTAKKTFHDQERSRLDENNRMTIPR</sequence>
<feature type="transmembrane region" description="Helical" evidence="1">
    <location>
        <begin position="96"/>
        <end position="119"/>
    </location>
</feature>
<evidence type="ECO:0000313" key="2">
    <source>
        <dbReference type="EMBL" id="RHW31369.1"/>
    </source>
</evidence>
<comment type="caution">
    <text evidence="2">The sequence shown here is derived from an EMBL/GenBank/DDBJ whole genome shotgun (WGS) entry which is preliminary data.</text>
</comment>
<feature type="transmembrane region" description="Helical" evidence="1">
    <location>
        <begin position="49"/>
        <end position="76"/>
    </location>
</feature>
<organism evidence="2 3">
    <name type="scientific">Ureibacillus yapensis</name>
    <dbReference type="NCBI Taxonomy" id="2304605"/>
    <lineage>
        <taxon>Bacteria</taxon>
        <taxon>Bacillati</taxon>
        <taxon>Bacillota</taxon>
        <taxon>Bacilli</taxon>
        <taxon>Bacillales</taxon>
        <taxon>Caryophanaceae</taxon>
        <taxon>Ureibacillus</taxon>
    </lineage>
</organism>
<evidence type="ECO:0000313" key="3">
    <source>
        <dbReference type="Proteomes" id="UP000265692"/>
    </source>
</evidence>
<proteinExistence type="predicted"/>
<keyword evidence="1" id="KW-0472">Membrane</keyword>
<gene>
    <name evidence="2" type="ORF">D1B33_17815</name>
</gene>
<accession>A0A396S661</accession>
<keyword evidence="1" id="KW-0812">Transmembrane</keyword>
<dbReference type="RefSeq" id="WP_118877759.1">
    <property type="nucleotide sequence ID" value="NZ_QWEI01000017.1"/>
</dbReference>
<protein>
    <submittedName>
        <fullName evidence="2">Uncharacterized protein</fullName>
    </submittedName>
</protein>
<dbReference type="AlphaFoldDB" id="A0A396S661"/>
<keyword evidence="1" id="KW-1133">Transmembrane helix</keyword>
<feature type="transmembrane region" description="Helical" evidence="1">
    <location>
        <begin position="12"/>
        <end position="37"/>
    </location>
</feature>
<evidence type="ECO:0000256" key="1">
    <source>
        <dbReference type="SAM" id="Phobius"/>
    </source>
</evidence>
<keyword evidence="3" id="KW-1185">Reference proteome</keyword>
<dbReference type="OrthoDB" id="9983169at2"/>
<reference evidence="2 3" key="1">
    <citation type="submission" date="2018-08" db="EMBL/GenBank/DDBJ databases">
        <title>Lysinibacillus sp. YLB-03 draft genome sequence.</title>
        <authorList>
            <person name="Yu L."/>
        </authorList>
    </citation>
    <scope>NUCLEOTIDE SEQUENCE [LARGE SCALE GENOMIC DNA]</scope>
    <source>
        <strain evidence="2 3">YLB-03</strain>
    </source>
</reference>
<name>A0A396S661_9BACL</name>
<dbReference type="Proteomes" id="UP000265692">
    <property type="component" value="Unassembled WGS sequence"/>
</dbReference>
<dbReference type="EMBL" id="QWEI01000017">
    <property type="protein sequence ID" value="RHW31369.1"/>
    <property type="molecule type" value="Genomic_DNA"/>
</dbReference>